<reference evidence="4 5" key="1">
    <citation type="submission" date="2019-01" db="EMBL/GenBank/DDBJ databases">
        <title>Weissella sp. nov., a novel lactic acid bacterium isolated from animal feces.</title>
        <authorList>
            <person name="Wang L.-T."/>
        </authorList>
    </citation>
    <scope>NUCLEOTIDE SEQUENCE [LARGE SCALE GENOMIC DNA]</scope>
    <source>
        <strain evidence="4 5">8H-2</strain>
    </source>
</reference>
<evidence type="ECO:0000259" key="3">
    <source>
        <dbReference type="Pfam" id="PF13731"/>
    </source>
</evidence>
<feature type="region of interest" description="Disordered" evidence="1">
    <location>
        <begin position="69"/>
        <end position="100"/>
    </location>
</feature>
<accession>A0A6C2C6J1</accession>
<organism evidence="4 5">
    <name type="scientific">Weissella muntiaci</name>
    <dbReference type="NCBI Taxonomy" id="2508881"/>
    <lineage>
        <taxon>Bacteria</taxon>
        <taxon>Bacillati</taxon>
        <taxon>Bacillota</taxon>
        <taxon>Bacilli</taxon>
        <taxon>Lactobacillales</taxon>
        <taxon>Lactobacillaceae</taxon>
        <taxon>Weissella</taxon>
    </lineage>
</organism>
<feature type="transmembrane region" description="Helical" evidence="2">
    <location>
        <begin position="30"/>
        <end position="50"/>
    </location>
</feature>
<dbReference type="EMBL" id="SDGZ01000015">
    <property type="protein sequence ID" value="TYC48935.1"/>
    <property type="molecule type" value="Genomic_DNA"/>
</dbReference>
<name>A0A6C2C6J1_9LACO</name>
<dbReference type="AlphaFoldDB" id="A0A6C2C6J1"/>
<protein>
    <submittedName>
        <fullName evidence="4">WxL domain-containing protein</fullName>
    </submittedName>
</protein>
<keyword evidence="5" id="KW-1185">Reference proteome</keyword>
<dbReference type="OrthoDB" id="2339326at2"/>
<keyword evidence="2" id="KW-1133">Transmembrane helix</keyword>
<dbReference type="Proteomes" id="UP000371977">
    <property type="component" value="Unassembled WGS sequence"/>
</dbReference>
<evidence type="ECO:0000313" key="5">
    <source>
        <dbReference type="Proteomes" id="UP000371977"/>
    </source>
</evidence>
<dbReference type="Pfam" id="PF13731">
    <property type="entry name" value="WxL"/>
    <property type="match status" value="1"/>
</dbReference>
<gene>
    <name evidence="4" type="ORF">ESZ50_06690</name>
</gene>
<feature type="compositionally biased region" description="Polar residues" evidence="1">
    <location>
        <begin position="85"/>
        <end position="99"/>
    </location>
</feature>
<proteinExistence type="predicted"/>
<feature type="domain" description="WxL" evidence="3">
    <location>
        <begin position="58"/>
        <end position="277"/>
    </location>
</feature>
<keyword evidence="2" id="KW-0812">Transmembrane</keyword>
<evidence type="ECO:0000313" key="4">
    <source>
        <dbReference type="EMBL" id="TYC48935.1"/>
    </source>
</evidence>
<evidence type="ECO:0000256" key="2">
    <source>
        <dbReference type="SAM" id="Phobius"/>
    </source>
</evidence>
<sequence>MLGHKENKNCFKSTITSNSGEKERVMKKTLIYTLSASALTALTMGGLLVVNANAASVGVAKSDAKVAFTTPTTPLTPLDPGTGTNPVTPSTPGDTNTPGTVADGQGLSLDYVPNLNFGTHVVPTATTTYSAWNLTDGTNPLPLYMQVSDYRAANTGWSVSVKEEGNFTSASGSALAGNTLTLGNSANAVVNAHNIAADLPSTGIVVNTAEQVVFAASANKGLGSNLLDFGGTTANTAKDPDNSAQTVDPAVTLNVLGGSATGTGYSTTLDWTLYNAPAMG</sequence>
<evidence type="ECO:0000256" key="1">
    <source>
        <dbReference type="SAM" id="MobiDB-lite"/>
    </source>
</evidence>
<comment type="caution">
    <text evidence="4">The sequence shown here is derived from an EMBL/GenBank/DDBJ whole genome shotgun (WGS) entry which is preliminary data.</text>
</comment>
<dbReference type="InterPro" id="IPR027994">
    <property type="entry name" value="WxL_dom"/>
</dbReference>
<feature type="compositionally biased region" description="Low complexity" evidence="1">
    <location>
        <begin position="69"/>
        <end position="84"/>
    </location>
</feature>
<keyword evidence="2" id="KW-0472">Membrane</keyword>